<dbReference type="Proteomes" id="UP000050277">
    <property type="component" value="Unassembled WGS sequence"/>
</dbReference>
<evidence type="ECO:0000256" key="1">
    <source>
        <dbReference type="SAM" id="MobiDB-lite"/>
    </source>
</evidence>
<dbReference type="EMBL" id="LGKP01000010">
    <property type="protein sequence ID" value="KPL90762.1"/>
    <property type="molecule type" value="Genomic_DNA"/>
</dbReference>
<comment type="caution">
    <text evidence="2">The sequence shown here is derived from an EMBL/GenBank/DDBJ whole genome shotgun (WGS) entry which is preliminary data.</text>
</comment>
<organism evidence="2 3">
    <name type="scientific">Herpetosiphon geysericola</name>
    <dbReference type="NCBI Taxonomy" id="70996"/>
    <lineage>
        <taxon>Bacteria</taxon>
        <taxon>Bacillati</taxon>
        <taxon>Chloroflexota</taxon>
        <taxon>Chloroflexia</taxon>
        <taxon>Herpetosiphonales</taxon>
        <taxon>Herpetosiphonaceae</taxon>
        <taxon>Herpetosiphon</taxon>
    </lineage>
</organism>
<feature type="compositionally biased region" description="Acidic residues" evidence="1">
    <location>
        <begin position="34"/>
        <end position="46"/>
    </location>
</feature>
<protein>
    <submittedName>
        <fullName evidence="2">Uncharacterized protein</fullName>
    </submittedName>
</protein>
<dbReference type="AlphaFoldDB" id="A0A0N8GT06"/>
<evidence type="ECO:0000313" key="2">
    <source>
        <dbReference type="EMBL" id="KPL90762.1"/>
    </source>
</evidence>
<gene>
    <name evidence="2" type="ORF">SE18_05190</name>
</gene>
<reference evidence="2 3" key="1">
    <citation type="submission" date="2015-07" db="EMBL/GenBank/DDBJ databases">
        <title>Whole genome sequence of Herpetosiphon geysericola DSM 7119.</title>
        <authorList>
            <person name="Hemp J."/>
            <person name="Ward L.M."/>
            <person name="Pace L.A."/>
            <person name="Fischer W.W."/>
        </authorList>
    </citation>
    <scope>NUCLEOTIDE SEQUENCE [LARGE SCALE GENOMIC DNA]</scope>
    <source>
        <strain evidence="2 3">DSM 7119</strain>
    </source>
</reference>
<keyword evidence="3" id="KW-1185">Reference proteome</keyword>
<accession>A0A0N8GT06</accession>
<sequence length="118" mass="12669">MTNKKLQPTPTTVELAPDPALADSIDLLNSLNAEDSDQADPIDEPTEAAAPPVPAIEYVAVDPPAPSGVSVRFMQDYRGVLTDEAFYEKGSVIVFDADRATKLITQGRAVEVKIKAEE</sequence>
<name>A0A0N8GT06_9CHLR</name>
<dbReference type="STRING" id="70996.SE18_05190"/>
<dbReference type="RefSeq" id="WP_054533362.1">
    <property type="nucleotide sequence ID" value="NZ_LGKP01000010.1"/>
</dbReference>
<feature type="region of interest" description="Disordered" evidence="1">
    <location>
        <begin position="31"/>
        <end position="51"/>
    </location>
</feature>
<proteinExistence type="predicted"/>
<evidence type="ECO:0000313" key="3">
    <source>
        <dbReference type="Proteomes" id="UP000050277"/>
    </source>
</evidence>